<dbReference type="WBParaSite" id="Gr19_v10_g14985.t1">
    <property type="protein sequence ID" value="Gr19_v10_g14985.t1"/>
    <property type="gene ID" value="Gr19_v10_g14985"/>
</dbReference>
<dbReference type="Proteomes" id="UP000887572">
    <property type="component" value="Unplaced"/>
</dbReference>
<protein>
    <submittedName>
        <fullName evidence="2">Uncharacterized protein</fullName>
    </submittedName>
</protein>
<keyword evidence="1" id="KW-1185">Reference proteome</keyword>
<evidence type="ECO:0000313" key="2">
    <source>
        <dbReference type="WBParaSite" id="Gr19_v10_g14985.t1"/>
    </source>
</evidence>
<accession>A0A914H9C6</accession>
<reference evidence="2" key="1">
    <citation type="submission" date="2022-11" db="UniProtKB">
        <authorList>
            <consortium name="WormBaseParasite"/>
        </authorList>
    </citation>
    <scope>IDENTIFICATION</scope>
</reference>
<sequence length="81" mass="9211">MENLSKQQAIDGQLQQLVVAMRDIIFRDALSSQQSPPTPYKKDEGRFDALDKAEFRGPISLEKIWITSQMSRPDKNNSSNT</sequence>
<dbReference type="AlphaFoldDB" id="A0A914H9C6"/>
<proteinExistence type="predicted"/>
<name>A0A914H9C6_GLORO</name>
<organism evidence="1 2">
    <name type="scientific">Globodera rostochiensis</name>
    <name type="common">Golden nematode worm</name>
    <name type="synonym">Heterodera rostochiensis</name>
    <dbReference type="NCBI Taxonomy" id="31243"/>
    <lineage>
        <taxon>Eukaryota</taxon>
        <taxon>Metazoa</taxon>
        <taxon>Ecdysozoa</taxon>
        <taxon>Nematoda</taxon>
        <taxon>Chromadorea</taxon>
        <taxon>Rhabditida</taxon>
        <taxon>Tylenchina</taxon>
        <taxon>Tylenchomorpha</taxon>
        <taxon>Tylenchoidea</taxon>
        <taxon>Heteroderidae</taxon>
        <taxon>Heteroderinae</taxon>
        <taxon>Globodera</taxon>
    </lineage>
</organism>
<evidence type="ECO:0000313" key="1">
    <source>
        <dbReference type="Proteomes" id="UP000887572"/>
    </source>
</evidence>